<dbReference type="InterPro" id="IPR013785">
    <property type="entry name" value="Aldolase_TIM"/>
</dbReference>
<dbReference type="Proteomes" id="UP000092993">
    <property type="component" value="Unassembled WGS sequence"/>
</dbReference>
<dbReference type="EMBL" id="LUGG01000001">
    <property type="protein sequence ID" value="OBZ79776.1"/>
    <property type="molecule type" value="Genomic_DNA"/>
</dbReference>
<evidence type="ECO:0000313" key="3">
    <source>
        <dbReference type="Proteomes" id="UP000092993"/>
    </source>
</evidence>
<name>A0A1C7MTQ7_GRIFR</name>
<gene>
    <name evidence="2" type="primary">tal1</name>
    <name evidence="2" type="ORF">A0H81_01135</name>
</gene>
<comment type="caution">
    <text evidence="2">The sequence shown here is derived from an EMBL/GenBank/DDBJ whole genome shotgun (WGS) entry which is preliminary data.</text>
</comment>
<dbReference type="GO" id="GO:0009052">
    <property type="term" value="P:pentose-phosphate shunt, non-oxidative branch"/>
    <property type="evidence" value="ECO:0007669"/>
    <property type="project" value="TreeGrafter"/>
</dbReference>
<dbReference type="AlphaFoldDB" id="A0A1C7MTQ7"/>
<dbReference type="SUPFAM" id="SSF51569">
    <property type="entry name" value="Aldolase"/>
    <property type="match status" value="1"/>
</dbReference>
<dbReference type="PANTHER" id="PTHR10683">
    <property type="entry name" value="TRANSALDOLASE"/>
    <property type="match status" value="1"/>
</dbReference>
<dbReference type="OMA" id="IFCDMQD"/>
<dbReference type="Pfam" id="PF00923">
    <property type="entry name" value="TAL_FSA"/>
    <property type="match status" value="1"/>
</dbReference>
<dbReference type="STRING" id="5627.A0A1C7MTQ7"/>
<accession>A0A1C7MTQ7</accession>
<keyword evidence="3" id="KW-1185">Reference proteome</keyword>
<sequence length="359" mass="38595">MASQSLLSLVRSQVVVDVDSMDPKVAERHTTETERFCDMTSNQAIVYSEAIKPARAAILQTACGHAGTSADLETRVADVLDLLTVSYATKVFPYLTGRVHAQTSPAFAYDAEATIAHAKRLVLLFELNNIPNSRVCIKIPATPQSIIACQELERIGIRTLATCLFSVPQAVAASQAGCLYVAPYFNELRVHFEPGVWKGYRNAAKEHPMASVISDIVKVYKKIGSKTLVMPASIVSAAEVLALVSLHPDHLTLSGAVLDQLASFQSTDALPVDGLQSHQSGVPFTAQSTENNLSNSSGLNVWETDFLANGADALRQALAADAEATRKLDDALKIFGEMEERAKVLIRAELLRNSSGASA</sequence>
<dbReference type="InterPro" id="IPR001585">
    <property type="entry name" value="TAL/FSA"/>
</dbReference>
<protein>
    <submittedName>
        <fullName evidence="2">Transaldolase</fullName>
    </submittedName>
</protein>
<dbReference type="GO" id="GO:0005975">
    <property type="term" value="P:carbohydrate metabolic process"/>
    <property type="evidence" value="ECO:0007669"/>
    <property type="project" value="InterPro"/>
</dbReference>
<reference evidence="2 3" key="1">
    <citation type="submission" date="2016-03" db="EMBL/GenBank/DDBJ databases">
        <title>Whole genome sequencing of Grifola frondosa 9006-11.</title>
        <authorList>
            <person name="Min B."/>
            <person name="Park H."/>
            <person name="Kim J.-G."/>
            <person name="Cho H."/>
            <person name="Oh Y.-L."/>
            <person name="Kong W.-S."/>
            <person name="Choi I.-G."/>
        </authorList>
    </citation>
    <scope>NUCLEOTIDE SEQUENCE [LARGE SCALE GENOMIC DNA]</scope>
    <source>
        <strain evidence="2 3">9006-11</strain>
    </source>
</reference>
<dbReference type="Gene3D" id="3.20.20.70">
    <property type="entry name" value="Aldolase class I"/>
    <property type="match status" value="1"/>
</dbReference>
<dbReference type="GO" id="GO:0004801">
    <property type="term" value="F:transaldolase activity"/>
    <property type="evidence" value="ECO:0007669"/>
    <property type="project" value="TreeGrafter"/>
</dbReference>
<keyword evidence="1" id="KW-0704">Schiff base</keyword>
<dbReference type="PANTHER" id="PTHR10683:SF39">
    <property type="entry name" value="TRANSALDOLASE"/>
    <property type="match status" value="1"/>
</dbReference>
<organism evidence="2 3">
    <name type="scientific">Grifola frondosa</name>
    <name type="common">Maitake</name>
    <name type="synonym">Polyporus frondosus</name>
    <dbReference type="NCBI Taxonomy" id="5627"/>
    <lineage>
        <taxon>Eukaryota</taxon>
        <taxon>Fungi</taxon>
        <taxon>Dikarya</taxon>
        <taxon>Basidiomycota</taxon>
        <taxon>Agaricomycotina</taxon>
        <taxon>Agaricomycetes</taxon>
        <taxon>Polyporales</taxon>
        <taxon>Grifolaceae</taxon>
        <taxon>Grifola</taxon>
    </lineage>
</organism>
<dbReference type="OrthoDB" id="1711136at2759"/>
<evidence type="ECO:0000256" key="1">
    <source>
        <dbReference type="ARBA" id="ARBA00023270"/>
    </source>
</evidence>
<proteinExistence type="predicted"/>
<evidence type="ECO:0000313" key="2">
    <source>
        <dbReference type="EMBL" id="OBZ79776.1"/>
    </source>
</evidence>